<keyword evidence="3" id="KW-1185">Reference proteome</keyword>
<evidence type="ECO:0000313" key="2">
    <source>
        <dbReference type="EMBL" id="RYQ83880.1"/>
    </source>
</evidence>
<name>A0A444X2H8_ARAHY</name>
<dbReference type="EMBL" id="SDMP01000020">
    <property type="protein sequence ID" value="RYQ83880.1"/>
    <property type="molecule type" value="Genomic_DNA"/>
</dbReference>
<protein>
    <submittedName>
        <fullName evidence="2">Uncharacterized protein</fullName>
    </submittedName>
</protein>
<evidence type="ECO:0000313" key="3">
    <source>
        <dbReference type="Proteomes" id="UP000289738"/>
    </source>
</evidence>
<dbReference type="GO" id="GO:0009725">
    <property type="term" value="P:response to hormone"/>
    <property type="evidence" value="ECO:0007669"/>
    <property type="project" value="InterPro"/>
</dbReference>
<keyword evidence="1" id="KW-0812">Transmembrane</keyword>
<dbReference type="GO" id="GO:0003677">
    <property type="term" value="F:DNA binding"/>
    <property type="evidence" value="ECO:0007669"/>
    <property type="project" value="InterPro"/>
</dbReference>
<dbReference type="PANTHER" id="PTHR31384:SF9">
    <property type="entry name" value="AUXIN RESPONSE FACTOR 19"/>
    <property type="match status" value="1"/>
</dbReference>
<dbReference type="GO" id="GO:0006355">
    <property type="term" value="P:regulation of DNA-templated transcription"/>
    <property type="evidence" value="ECO:0007669"/>
    <property type="project" value="InterPro"/>
</dbReference>
<keyword evidence="1" id="KW-1133">Transmembrane helix</keyword>
<sequence length="96" mass="10418">MVAAAVSTAIAAQFSPSLSFRKLLNRAIVLDLLLLRLATGILLLLHISLVTASLKKDVDGQIPNYPNLPSKLLCLLHNVTLHADPETDEVYAQMTL</sequence>
<proteinExistence type="predicted"/>
<keyword evidence="1" id="KW-0472">Membrane</keyword>
<gene>
    <name evidence="2" type="ORF">Ahy_B10g102758</name>
</gene>
<dbReference type="InterPro" id="IPR044835">
    <property type="entry name" value="ARF_plant"/>
</dbReference>
<feature type="transmembrane region" description="Helical" evidence="1">
    <location>
        <begin position="35"/>
        <end position="54"/>
    </location>
</feature>
<dbReference type="PANTHER" id="PTHR31384">
    <property type="entry name" value="AUXIN RESPONSE FACTOR 4-RELATED"/>
    <property type="match status" value="1"/>
</dbReference>
<comment type="caution">
    <text evidence="2">The sequence shown here is derived from an EMBL/GenBank/DDBJ whole genome shotgun (WGS) entry which is preliminary data.</text>
</comment>
<reference evidence="2 3" key="1">
    <citation type="submission" date="2019-01" db="EMBL/GenBank/DDBJ databases">
        <title>Sequencing of cultivated peanut Arachis hypogaea provides insights into genome evolution and oil improvement.</title>
        <authorList>
            <person name="Chen X."/>
        </authorList>
    </citation>
    <scope>NUCLEOTIDE SEQUENCE [LARGE SCALE GENOMIC DNA]</scope>
    <source>
        <strain evidence="3">cv. Fuhuasheng</strain>
        <tissue evidence="2">Leaves</tissue>
    </source>
</reference>
<organism evidence="2 3">
    <name type="scientific">Arachis hypogaea</name>
    <name type="common">Peanut</name>
    <dbReference type="NCBI Taxonomy" id="3818"/>
    <lineage>
        <taxon>Eukaryota</taxon>
        <taxon>Viridiplantae</taxon>
        <taxon>Streptophyta</taxon>
        <taxon>Embryophyta</taxon>
        <taxon>Tracheophyta</taxon>
        <taxon>Spermatophyta</taxon>
        <taxon>Magnoliopsida</taxon>
        <taxon>eudicotyledons</taxon>
        <taxon>Gunneridae</taxon>
        <taxon>Pentapetalae</taxon>
        <taxon>rosids</taxon>
        <taxon>fabids</taxon>
        <taxon>Fabales</taxon>
        <taxon>Fabaceae</taxon>
        <taxon>Papilionoideae</taxon>
        <taxon>50 kb inversion clade</taxon>
        <taxon>dalbergioids sensu lato</taxon>
        <taxon>Dalbergieae</taxon>
        <taxon>Pterocarpus clade</taxon>
        <taxon>Arachis</taxon>
    </lineage>
</organism>
<evidence type="ECO:0000256" key="1">
    <source>
        <dbReference type="SAM" id="Phobius"/>
    </source>
</evidence>
<dbReference type="AlphaFoldDB" id="A0A444X2H8"/>
<accession>A0A444X2H8</accession>
<dbReference type="Proteomes" id="UP000289738">
    <property type="component" value="Chromosome B10"/>
</dbReference>